<dbReference type="GO" id="GO:0008168">
    <property type="term" value="F:methyltransferase activity"/>
    <property type="evidence" value="ECO:0007669"/>
    <property type="project" value="UniProtKB-KW"/>
</dbReference>
<dbReference type="GO" id="GO:0032259">
    <property type="term" value="P:methylation"/>
    <property type="evidence" value="ECO:0007669"/>
    <property type="project" value="UniProtKB-KW"/>
</dbReference>
<dbReference type="Proteomes" id="UP000663859">
    <property type="component" value="Unassembled WGS sequence"/>
</dbReference>
<feature type="transmembrane region" description="Helical" evidence="1">
    <location>
        <begin position="186"/>
        <end position="204"/>
    </location>
</feature>
<keyword evidence="3" id="KW-1185">Reference proteome</keyword>
<comment type="caution">
    <text evidence="2">The sequence shown here is derived from an EMBL/GenBank/DDBJ whole genome shotgun (WGS) entry which is preliminary data.</text>
</comment>
<dbReference type="Pfam" id="PF13489">
    <property type="entry name" value="Methyltransf_23"/>
    <property type="match status" value="1"/>
</dbReference>
<dbReference type="AlphaFoldDB" id="A0A8J2BFK0"/>
<proteinExistence type="predicted"/>
<dbReference type="PANTHER" id="PTHR42912">
    <property type="entry name" value="METHYLTRANSFERASE"/>
    <property type="match status" value="1"/>
</dbReference>
<keyword evidence="1" id="KW-0812">Transmembrane</keyword>
<protein>
    <submittedName>
        <fullName evidence="2">SAM-dependent methyltransferase</fullName>
    </submittedName>
</protein>
<dbReference type="InterPro" id="IPR029063">
    <property type="entry name" value="SAM-dependent_MTases_sf"/>
</dbReference>
<evidence type="ECO:0000313" key="2">
    <source>
        <dbReference type="EMBL" id="CAF0689066.1"/>
    </source>
</evidence>
<dbReference type="RefSeq" id="WP_174581617.1">
    <property type="nucleotide sequence ID" value="NZ_CAJNOB010000001.1"/>
</dbReference>
<keyword evidence="1" id="KW-1133">Transmembrane helix</keyword>
<name>A0A8J2BFK0_9BACT</name>
<keyword evidence="2" id="KW-0808">Transferase</keyword>
<gene>
    <name evidence="2" type="ORF">MPNT_10099</name>
</gene>
<reference evidence="2" key="1">
    <citation type="submission" date="2021-02" db="EMBL/GenBank/DDBJ databases">
        <authorList>
            <person name="Cremers G."/>
            <person name="Picone N."/>
        </authorList>
    </citation>
    <scope>NUCLEOTIDE SEQUENCE</scope>
    <source>
        <strain evidence="2">PQ17</strain>
    </source>
</reference>
<dbReference type="SUPFAM" id="SSF53335">
    <property type="entry name" value="S-adenosyl-L-methionine-dependent methyltransferases"/>
    <property type="match status" value="1"/>
</dbReference>
<dbReference type="InterPro" id="IPR050508">
    <property type="entry name" value="Methyltransf_Superfamily"/>
</dbReference>
<organism evidence="2 3">
    <name type="scientific">Candidatus Methylacidithermus pantelleriae</name>
    <dbReference type="NCBI Taxonomy" id="2744239"/>
    <lineage>
        <taxon>Bacteria</taxon>
        <taxon>Pseudomonadati</taxon>
        <taxon>Verrucomicrobiota</taxon>
        <taxon>Methylacidiphilae</taxon>
        <taxon>Methylacidiphilales</taxon>
        <taxon>Methylacidiphilaceae</taxon>
        <taxon>Candidatus Methylacidithermus</taxon>
    </lineage>
</organism>
<evidence type="ECO:0000313" key="3">
    <source>
        <dbReference type="Proteomes" id="UP000663859"/>
    </source>
</evidence>
<sequence length="249" mass="27901">MLSLPATHAKVVAMIEECCPRLAGNYLDIGCGDGRLAKEILTRFPLEAFGCDRSPEPLEGMKVTRVDLNREPLPYPSGFFSLVTCTEVLEHLENYRGVVREVYRVLVPGGLALFSTPNVLNLRSRLRFLFFGFWNLFGPLPFSDELPPDTDGHISPVPCFYLSHALFQAGFRNIRIAVDRWQKGSLGWFFLLCVPIGVASRLALWRERSRYKTVSAENLPFVQEHNSPALLLGRTLVVAAQKPENPPAS</sequence>
<accession>A0A8J2BFK0</accession>
<keyword evidence="1" id="KW-0472">Membrane</keyword>
<dbReference type="Gene3D" id="3.40.50.150">
    <property type="entry name" value="Vaccinia Virus protein VP39"/>
    <property type="match status" value="1"/>
</dbReference>
<dbReference type="EMBL" id="CAJNOB010000001">
    <property type="protein sequence ID" value="CAF0689066.1"/>
    <property type="molecule type" value="Genomic_DNA"/>
</dbReference>
<dbReference type="CDD" id="cd02440">
    <property type="entry name" value="AdoMet_MTases"/>
    <property type="match status" value="1"/>
</dbReference>
<keyword evidence="2" id="KW-0489">Methyltransferase</keyword>
<evidence type="ECO:0000256" key="1">
    <source>
        <dbReference type="SAM" id="Phobius"/>
    </source>
</evidence>